<sequence>MHQRTLKCRGVQTSETFVSSSLIGTHKPKAPIVQIGDSQDIMKAHQDGQAVRFSWRENRTRATLETMQTDWTLCYHCKRDNETKAACRKPSRIDSGGKLSIQAPLFFANTAPPEDKHTQTIPAGPAGSEKDTVDEIEGKRPMILNAMARIWTLEYCCRSSCL</sequence>
<evidence type="ECO:0000313" key="1">
    <source>
        <dbReference type="EMBL" id="ODH28846.1"/>
    </source>
</evidence>
<name>A0A1D2JEQ6_PARBR</name>
<accession>A0A1D2JEQ6</accession>
<organism evidence="1 2">
    <name type="scientific">Paracoccidioides brasiliensis</name>
    <dbReference type="NCBI Taxonomy" id="121759"/>
    <lineage>
        <taxon>Eukaryota</taxon>
        <taxon>Fungi</taxon>
        <taxon>Dikarya</taxon>
        <taxon>Ascomycota</taxon>
        <taxon>Pezizomycotina</taxon>
        <taxon>Eurotiomycetes</taxon>
        <taxon>Eurotiomycetidae</taxon>
        <taxon>Onygenales</taxon>
        <taxon>Ajellomycetaceae</taxon>
        <taxon>Paracoccidioides</taxon>
    </lineage>
</organism>
<dbReference type="VEuPathDB" id="FungiDB:PABG_11798"/>
<dbReference type="AlphaFoldDB" id="A0A1D2JEQ6"/>
<dbReference type="VEuPathDB" id="FungiDB:PADG_00153"/>
<proteinExistence type="predicted"/>
<evidence type="ECO:0000313" key="2">
    <source>
        <dbReference type="Proteomes" id="UP000242814"/>
    </source>
</evidence>
<comment type="caution">
    <text evidence="1">The sequence shown here is derived from an EMBL/GenBank/DDBJ whole genome shotgun (WGS) entry which is preliminary data.</text>
</comment>
<dbReference type="OrthoDB" id="10312997at2759"/>
<dbReference type="Proteomes" id="UP000242814">
    <property type="component" value="Unassembled WGS sequence"/>
</dbReference>
<reference evidence="1 2" key="1">
    <citation type="submission" date="2016-06" db="EMBL/GenBank/DDBJ databases">
        <authorList>
            <person name="Kjaerup R.B."/>
            <person name="Dalgaard T.S."/>
            <person name="Juul-Madsen H.R."/>
        </authorList>
    </citation>
    <scope>NUCLEOTIDE SEQUENCE [LARGE SCALE GENOMIC DNA]</scope>
    <source>
        <strain evidence="1 2">Pb300</strain>
    </source>
</reference>
<gene>
    <name evidence="1" type="ORF">ACO22_03866</name>
</gene>
<protein>
    <submittedName>
        <fullName evidence="1">Uncharacterized protein</fullName>
    </submittedName>
</protein>
<dbReference type="EMBL" id="LZYO01000141">
    <property type="protein sequence ID" value="ODH28846.1"/>
    <property type="molecule type" value="Genomic_DNA"/>
</dbReference>